<evidence type="ECO:0000256" key="7">
    <source>
        <dbReference type="ARBA" id="ARBA00022777"/>
    </source>
</evidence>
<keyword evidence="9 11" id="KW-0057">Aromatic amino acid biosynthesis</keyword>
<comment type="subunit">
    <text evidence="11">Monomer.</text>
</comment>
<keyword evidence="7 11" id="KW-0418">Kinase</keyword>
<accession>A0A078MLR2</accession>
<comment type="function">
    <text evidence="11">Catalyzes the specific phosphorylation of the 3-hydroxyl group of shikimic acid using ATP as a cosubstrate.</text>
</comment>
<evidence type="ECO:0000256" key="2">
    <source>
        <dbReference type="ARBA" id="ARBA00006997"/>
    </source>
</evidence>
<dbReference type="GO" id="GO:0000287">
    <property type="term" value="F:magnesium ion binding"/>
    <property type="evidence" value="ECO:0007669"/>
    <property type="project" value="UniProtKB-UniRule"/>
</dbReference>
<evidence type="ECO:0000256" key="4">
    <source>
        <dbReference type="ARBA" id="ARBA00022605"/>
    </source>
</evidence>
<comment type="pathway">
    <text evidence="1 11">Metabolic intermediate biosynthesis; chorismate biosynthesis; chorismate from D-erythrose 4-phosphate and phosphoenolpyruvate: step 5/7.</text>
</comment>
<feature type="binding site" evidence="11">
    <location>
        <position position="61"/>
    </location>
    <ligand>
        <name>substrate</name>
    </ligand>
</feature>
<dbReference type="GO" id="GO:0005524">
    <property type="term" value="F:ATP binding"/>
    <property type="evidence" value="ECO:0007669"/>
    <property type="project" value="UniProtKB-UniRule"/>
</dbReference>
<dbReference type="UniPathway" id="UPA00053">
    <property type="reaction ID" value="UER00088"/>
</dbReference>
<dbReference type="GO" id="GO:0005829">
    <property type="term" value="C:cytosol"/>
    <property type="evidence" value="ECO:0007669"/>
    <property type="project" value="TreeGrafter"/>
</dbReference>
<feature type="binding site" evidence="11">
    <location>
        <position position="84"/>
    </location>
    <ligand>
        <name>substrate</name>
    </ligand>
</feature>
<dbReference type="Gene3D" id="3.40.50.300">
    <property type="entry name" value="P-loop containing nucleotide triphosphate hydrolases"/>
    <property type="match status" value="1"/>
</dbReference>
<feature type="binding site" evidence="11">
    <location>
        <position position="140"/>
    </location>
    <ligand>
        <name>substrate</name>
    </ligand>
</feature>
<comment type="similarity">
    <text evidence="2 11">Belongs to the shikimate kinase family.</text>
</comment>
<name>A0A078MLR2_9MICC</name>
<dbReference type="EC" id="2.7.1.71" evidence="3 11"/>
<evidence type="ECO:0000256" key="1">
    <source>
        <dbReference type="ARBA" id="ARBA00004842"/>
    </source>
</evidence>
<keyword evidence="11" id="KW-0479">Metal-binding</keyword>
<keyword evidence="11" id="KW-0460">Magnesium</keyword>
<evidence type="ECO:0000256" key="10">
    <source>
        <dbReference type="ARBA" id="ARBA00048567"/>
    </source>
</evidence>
<keyword evidence="11" id="KW-0963">Cytoplasm</keyword>
<dbReference type="PANTHER" id="PTHR21087:SF16">
    <property type="entry name" value="SHIKIMATE KINASE 1, CHLOROPLASTIC"/>
    <property type="match status" value="1"/>
</dbReference>
<dbReference type="GO" id="GO:0004765">
    <property type="term" value="F:shikimate kinase activity"/>
    <property type="evidence" value="ECO:0007669"/>
    <property type="project" value="UniProtKB-UniRule"/>
</dbReference>
<dbReference type="InterPro" id="IPR023000">
    <property type="entry name" value="Shikimate_kinase_CS"/>
</dbReference>
<comment type="subcellular location">
    <subcellularLocation>
        <location evidence="11">Cytoplasm</location>
    </subcellularLocation>
</comment>
<dbReference type="InterPro" id="IPR000623">
    <property type="entry name" value="Shikimate_kinase/TSH1"/>
</dbReference>
<feature type="binding site" evidence="11">
    <location>
        <position position="38"/>
    </location>
    <ligand>
        <name>substrate</name>
    </ligand>
</feature>
<keyword evidence="5 11" id="KW-0808">Transferase</keyword>
<dbReference type="InterPro" id="IPR031322">
    <property type="entry name" value="Shikimate/glucono_kinase"/>
</dbReference>
<dbReference type="SUPFAM" id="SSF52540">
    <property type="entry name" value="P-loop containing nucleoside triphosphate hydrolases"/>
    <property type="match status" value="1"/>
</dbReference>
<dbReference type="PANTHER" id="PTHR21087">
    <property type="entry name" value="SHIKIMATE KINASE"/>
    <property type="match status" value="1"/>
</dbReference>
<evidence type="ECO:0000256" key="3">
    <source>
        <dbReference type="ARBA" id="ARBA00012154"/>
    </source>
</evidence>
<comment type="cofactor">
    <cofactor evidence="11">
        <name>Mg(2+)</name>
        <dbReference type="ChEBI" id="CHEBI:18420"/>
    </cofactor>
    <text evidence="11">Binds 1 Mg(2+) ion per subunit.</text>
</comment>
<keyword evidence="8 11" id="KW-0067">ATP-binding</keyword>
<dbReference type="GO" id="GO:0008652">
    <property type="term" value="P:amino acid biosynthetic process"/>
    <property type="evidence" value="ECO:0007669"/>
    <property type="project" value="UniProtKB-KW"/>
</dbReference>
<feature type="binding site" evidence="11">
    <location>
        <begin position="16"/>
        <end position="21"/>
    </location>
    <ligand>
        <name>ATP</name>
        <dbReference type="ChEBI" id="CHEBI:30616"/>
    </ligand>
</feature>
<proteinExistence type="inferred from homology"/>
<organism evidence="12">
    <name type="scientific">Arthrobacter saudimassiliensis</name>
    <dbReference type="NCBI Taxonomy" id="1461584"/>
    <lineage>
        <taxon>Bacteria</taxon>
        <taxon>Bacillati</taxon>
        <taxon>Actinomycetota</taxon>
        <taxon>Actinomycetes</taxon>
        <taxon>Micrococcales</taxon>
        <taxon>Micrococcaceae</taxon>
        <taxon>Arthrobacter</taxon>
    </lineage>
</organism>
<dbReference type="PRINTS" id="PR01100">
    <property type="entry name" value="SHIKIMTKNASE"/>
</dbReference>
<evidence type="ECO:0000256" key="8">
    <source>
        <dbReference type="ARBA" id="ARBA00022840"/>
    </source>
</evidence>
<dbReference type="GO" id="GO:0009423">
    <property type="term" value="P:chorismate biosynthetic process"/>
    <property type="evidence" value="ECO:0007669"/>
    <property type="project" value="UniProtKB-UniRule"/>
</dbReference>
<evidence type="ECO:0000313" key="12">
    <source>
        <dbReference type="EMBL" id="CEA08218.1"/>
    </source>
</evidence>
<keyword evidence="6 11" id="KW-0547">Nucleotide-binding</keyword>
<evidence type="ECO:0000256" key="5">
    <source>
        <dbReference type="ARBA" id="ARBA00022679"/>
    </source>
</evidence>
<comment type="caution">
    <text evidence="11">Lacks conserved residue(s) required for the propagation of feature annotation.</text>
</comment>
<gene>
    <name evidence="11 12" type="primary">aroK</name>
    <name evidence="12" type="ORF">BN1051_01556</name>
</gene>
<evidence type="ECO:0000256" key="11">
    <source>
        <dbReference type="HAMAP-Rule" id="MF_00109"/>
    </source>
</evidence>
<feature type="binding site" evidence="11">
    <location>
        <position position="20"/>
    </location>
    <ligand>
        <name>Mg(2+)</name>
        <dbReference type="ChEBI" id="CHEBI:18420"/>
    </ligand>
</feature>
<dbReference type="PROSITE" id="PS01128">
    <property type="entry name" value="SHIKIMATE_KINASE"/>
    <property type="match status" value="1"/>
</dbReference>
<dbReference type="Pfam" id="PF01202">
    <property type="entry name" value="SKI"/>
    <property type="match status" value="1"/>
</dbReference>
<reference evidence="12" key="1">
    <citation type="submission" date="2014-07" db="EMBL/GenBank/DDBJ databases">
        <authorList>
            <person name="Urmite Genomes Urmite Genomes"/>
        </authorList>
    </citation>
    <scope>NUCLEOTIDE SEQUENCE</scope>
    <source>
        <strain evidence="12">11W110_air</strain>
    </source>
</reference>
<evidence type="ECO:0000256" key="9">
    <source>
        <dbReference type="ARBA" id="ARBA00023141"/>
    </source>
</evidence>
<dbReference type="EMBL" id="LN483070">
    <property type="protein sequence ID" value="CEA08218.1"/>
    <property type="molecule type" value="Genomic_DNA"/>
</dbReference>
<evidence type="ECO:0000256" key="6">
    <source>
        <dbReference type="ARBA" id="ARBA00022741"/>
    </source>
</evidence>
<feature type="binding site" evidence="11">
    <location>
        <position position="122"/>
    </location>
    <ligand>
        <name>ATP</name>
        <dbReference type="ChEBI" id="CHEBI:30616"/>
    </ligand>
</feature>
<dbReference type="GO" id="GO:0009073">
    <property type="term" value="P:aromatic amino acid family biosynthetic process"/>
    <property type="evidence" value="ECO:0007669"/>
    <property type="project" value="UniProtKB-KW"/>
</dbReference>
<sequence>MPLPAEQPVVLIGLMAAGKSAVGRELAARHGRPFVDTDQMVVDRYGPIADLFVSRGERYFREVEARAVAEALAAPGGSIVSLGGGAVLDPGTRQLLARGPRVVFLDTDLATVLPRITRAGHRPLLAEDPAGRWQALADARRPIYEALAEITIDARGASVPEIADRITRTLTEGEAPDAR</sequence>
<keyword evidence="4 11" id="KW-0028">Amino-acid biosynthesis</keyword>
<dbReference type="InterPro" id="IPR027417">
    <property type="entry name" value="P-loop_NTPase"/>
</dbReference>
<dbReference type="AlphaFoldDB" id="A0A078MLR2"/>
<dbReference type="PATRIC" id="fig|1461584.3.peg.1545"/>
<dbReference type="CDD" id="cd00464">
    <property type="entry name" value="SK"/>
    <property type="match status" value="1"/>
</dbReference>
<dbReference type="HAMAP" id="MF_00109">
    <property type="entry name" value="Shikimate_kinase"/>
    <property type="match status" value="1"/>
</dbReference>
<protein>
    <recommendedName>
        <fullName evidence="3 11">Shikimate kinase</fullName>
        <shortName evidence="11">SK</shortName>
        <ecNumber evidence="3 11">2.7.1.71</ecNumber>
    </recommendedName>
</protein>
<comment type="catalytic activity">
    <reaction evidence="10 11">
        <text>shikimate + ATP = 3-phosphoshikimate + ADP + H(+)</text>
        <dbReference type="Rhea" id="RHEA:13121"/>
        <dbReference type="ChEBI" id="CHEBI:15378"/>
        <dbReference type="ChEBI" id="CHEBI:30616"/>
        <dbReference type="ChEBI" id="CHEBI:36208"/>
        <dbReference type="ChEBI" id="CHEBI:145989"/>
        <dbReference type="ChEBI" id="CHEBI:456216"/>
        <dbReference type="EC" id="2.7.1.71"/>
    </reaction>
</comment>